<dbReference type="Gene3D" id="3.40.50.1820">
    <property type="entry name" value="alpha/beta hydrolase"/>
    <property type="match status" value="1"/>
</dbReference>
<dbReference type="OrthoDB" id="108903at2"/>
<organism evidence="5 6">
    <name type="scientific">Alkaliphilus serpentinus</name>
    <dbReference type="NCBI Taxonomy" id="1482731"/>
    <lineage>
        <taxon>Bacteria</taxon>
        <taxon>Bacillati</taxon>
        <taxon>Bacillota</taxon>
        <taxon>Clostridia</taxon>
        <taxon>Peptostreptococcales</taxon>
        <taxon>Natronincolaceae</taxon>
        <taxon>Alkaliphilus</taxon>
    </lineage>
</organism>
<dbReference type="GO" id="GO:0006508">
    <property type="term" value="P:proteolysis"/>
    <property type="evidence" value="ECO:0007669"/>
    <property type="project" value="UniProtKB-KW"/>
</dbReference>
<dbReference type="SUPFAM" id="SSF53474">
    <property type="entry name" value="alpha/beta-Hydrolases"/>
    <property type="match status" value="1"/>
</dbReference>
<evidence type="ECO:0000256" key="1">
    <source>
        <dbReference type="ARBA" id="ARBA00010040"/>
    </source>
</evidence>
<dbReference type="Gene3D" id="2.120.10.30">
    <property type="entry name" value="TolB, C-terminal domain"/>
    <property type="match status" value="2"/>
</dbReference>
<protein>
    <submittedName>
        <fullName evidence="5">S9 family peptidase</fullName>
    </submittedName>
</protein>
<feature type="domain" description="Peptidase S9 prolyl oligopeptidase catalytic" evidence="4">
    <location>
        <begin position="457"/>
        <end position="666"/>
    </location>
</feature>
<keyword evidence="3" id="KW-0378">Hydrolase</keyword>
<dbReference type="Proteomes" id="UP000465601">
    <property type="component" value="Unassembled WGS sequence"/>
</dbReference>
<evidence type="ECO:0000313" key="5">
    <source>
        <dbReference type="EMBL" id="KAB3530440.1"/>
    </source>
</evidence>
<proteinExistence type="inferred from homology"/>
<evidence type="ECO:0000313" key="6">
    <source>
        <dbReference type="Proteomes" id="UP000465601"/>
    </source>
</evidence>
<dbReference type="InterPro" id="IPR011042">
    <property type="entry name" value="6-blade_b-propeller_TolB-like"/>
</dbReference>
<dbReference type="AlphaFoldDB" id="A0A833MA94"/>
<dbReference type="EMBL" id="WBZB01000018">
    <property type="protein sequence ID" value="KAB3530440.1"/>
    <property type="molecule type" value="Genomic_DNA"/>
</dbReference>
<dbReference type="PANTHER" id="PTHR42776:SF27">
    <property type="entry name" value="DIPEPTIDYL PEPTIDASE FAMILY MEMBER 6"/>
    <property type="match status" value="1"/>
</dbReference>
<reference evidence="5 6" key="1">
    <citation type="submission" date="2019-10" db="EMBL/GenBank/DDBJ databases">
        <title>Alkaliphilus serpentinus sp. nov. and Alkaliphilus pronyensis sp. nov., two novel anaerobic alkaliphilic species isolated from the serpentinized-hosted hydrothermal field of the Prony Bay (New Caledonia).</title>
        <authorList>
            <person name="Postec A."/>
        </authorList>
    </citation>
    <scope>NUCLEOTIDE SEQUENCE [LARGE SCALE GENOMIC DNA]</scope>
    <source>
        <strain evidence="5 6">LacT</strain>
    </source>
</reference>
<comment type="caution">
    <text evidence="5">The sequence shown here is derived from an EMBL/GenBank/DDBJ whole genome shotgun (WGS) entry which is preliminary data.</text>
</comment>
<evidence type="ECO:0000259" key="4">
    <source>
        <dbReference type="Pfam" id="PF00326"/>
    </source>
</evidence>
<dbReference type="FunFam" id="3.40.50.1820:FF:000028">
    <property type="entry name" value="S9 family peptidase"/>
    <property type="match status" value="1"/>
</dbReference>
<keyword evidence="2" id="KW-0645">Protease</keyword>
<sequence>MEKILMEDFTKFKFLSSLEYAPKGKNACFTVYEADMEENGYKSNLWLYNDDDNTYFQLTSGDKERSFIWLNDEEILFSGERNPKDQEKNNSGEINTKFYKINIKGGEAQELFKIPHHVTSIKALKDGNYIFSAVYNPYKKSLEGLSKEEREEELKNRKEDKDYEVMEEIPFWSNGAGYTNRVRSRLYKYDVKEGTAVPITTETMSVEAFQLNKNKSKVVFNATDYTNKMDFYNHVYIGDLETNSLNKITDEEARHTAPHFISDEEIILLINDMKDYGLNQNSKFYIMNTKSKESRCITPDFDNSVGSSVGSDCRYGPPKAIRFFNDKLYFLTTNGGSSFINTLDLDGNIEKLTKDNGSIDSFAVNDHKILIIGLRGQDLQEVYRLSGNEEIKITAFNKDSLKDKYIATPQHVGVDTEKGVGIDGWVLLPKDYDEKKSYPAILDIHGGPKTVYGEVYYHEMQYWANEGYFVFFCNPRGSDGKGNAFADIRGKYGTIDYEDIMKFTDVVLEKYPSIDKGRIGVTGGSYGGFMTNWIIGHTDRFKAAASQRCISNWTTMFSTSDIGYFFAMDQIGGDPWKDHDKLWWHSPLKYIENVKTPTLFIHSEEDYRCWWVEAIQMFTALKFHNVQARMCMFRGENHELSRSGKPKHRIRRLKEITEWFDKYLKNKE</sequence>
<dbReference type="InterPro" id="IPR001375">
    <property type="entry name" value="Peptidase_S9_cat"/>
</dbReference>
<keyword evidence="6" id="KW-1185">Reference proteome</keyword>
<dbReference type="RefSeq" id="WP_151865651.1">
    <property type="nucleotide sequence ID" value="NZ_WBZB01000018.1"/>
</dbReference>
<dbReference type="Pfam" id="PF00326">
    <property type="entry name" value="Peptidase_S9"/>
    <property type="match status" value="1"/>
</dbReference>
<dbReference type="InterPro" id="IPR029058">
    <property type="entry name" value="AB_hydrolase_fold"/>
</dbReference>
<comment type="similarity">
    <text evidence="1">Belongs to the peptidase S9C family.</text>
</comment>
<dbReference type="GO" id="GO:0004252">
    <property type="term" value="F:serine-type endopeptidase activity"/>
    <property type="evidence" value="ECO:0007669"/>
    <property type="project" value="TreeGrafter"/>
</dbReference>
<gene>
    <name evidence="5" type="ORF">F8153_06920</name>
</gene>
<accession>A0A833MA94</accession>
<evidence type="ECO:0000256" key="3">
    <source>
        <dbReference type="ARBA" id="ARBA00022801"/>
    </source>
</evidence>
<dbReference type="PANTHER" id="PTHR42776">
    <property type="entry name" value="SERINE PEPTIDASE S9 FAMILY MEMBER"/>
    <property type="match status" value="1"/>
</dbReference>
<evidence type="ECO:0000256" key="2">
    <source>
        <dbReference type="ARBA" id="ARBA00022670"/>
    </source>
</evidence>
<dbReference type="SUPFAM" id="SSF82171">
    <property type="entry name" value="DPP6 N-terminal domain-like"/>
    <property type="match status" value="1"/>
</dbReference>
<name>A0A833MA94_9FIRM</name>